<proteinExistence type="predicted"/>
<evidence type="ECO:0000313" key="2">
    <source>
        <dbReference type="Proteomes" id="UP000480178"/>
    </source>
</evidence>
<evidence type="ECO:0000313" key="1">
    <source>
        <dbReference type="EMBL" id="QHT68716.1"/>
    </source>
</evidence>
<organism evidence="1 2">
    <name type="scientific">Rhodocytophaga rosea</name>
    <dbReference type="NCBI Taxonomy" id="2704465"/>
    <lineage>
        <taxon>Bacteria</taxon>
        <taxon>Pseudomonadati</taxon>
        <taxon>Bacteroidota</taxon>
        <taxon>Cytophagia</taxon>
        <taxon>Cytophagales</taxon>
        <taxon>Rhodocytophagaceae</taxon>
        <taxon>Rhodocytophaga</taxon>
    </lineage>
</organism>
<dbReference type="RefSeq" id="WP_162444721.1">
    <property type="nucleotide sequence ID" value="NZ_CP048222.1"/>
</dbReference>
<accession>A0A6C0GKZ5</accession>
<dbReference type="AlphaFoldDB" id="A0A6C0GKZ5"/>
<dbReference type="EMBL" id="CP048222">
    <property type="protein sequence ID" value="QHT68716.1"/>
    <property type="molecule type" value="Genomic_DNA"/>
</dbReference>
<gene>
    <name evidence="1" type="ORF">GXP67_19735</name>
</gene>
<reference evidence="1 2" key="1">
    <citation type="submission" date="2020-01" db="EMBL/GenBank/DDBJ databases">
        <authorList>
            <person name="Kim M.K."/>
        </authorList>
    </citation>
    <scope>NUCLEOTIDE SEQUENCE [LARGE SCALE GENOMIC DNA]</scope>
    <source>
        <strain evidence="1 2">172606-1</strain>
    </source>
</reference>
<dbReference type="Proteomes" id="UP000480178">
    <property type="component" value="Chromosome"/>
</dbReference>
<sequence length="61" mass="7076">MKDNSIEMIINGKAIRVTPEDCANIMCNKLIKGRIQQERVRKIDDVIKSWENPNSSDEKMK</sequence>
<dbReference type="KEGG" id="rhoz:GXP67_19735"/>
<keyword evidence="2" id="KW-1185">Reference proteome</keyword>
<name>A0A6C0GKZ5_9BACT</name>
<protein>
    <submittedName>
        <fullName evidence="1">Uncharacterized protein</fullName>
    </submittedName>
</protein>